<dbReference type="PANTHER" id="PTHR30413:SF8">
    <property type="entry name" value="TRANSPORT PERMEASE PROTEIN"/>
    <property type="match status" value="1"/>
</dbReference>
<feature type="transmembrane region" description="Helical" evidence="9">
    <location>
        <begin position="260"/>
        <end position="279"/>
    </location>
</feature>
<evidence type="ECO:0000256" key="9">
    <source>
        <dbReference type="RuleBase" id="RU361157"/>
    </source>
</evidence>
<feature type="transmembrane region" description="Helical" evidence="9">
    <location>
        <begin position="202"/>
        <end position="220"/>
    </location>
</feature>
<dbReference type="PROSITE" id="PS51012">
    <property type="entry name" value="ABC_TM2"/>
    <property type="match status" value="1"/>
</dbReference>
<dbReference type="GO" id="GO:0015920">
    <property type="term" value="P:lipopolysaccharide transport"/>
    <property type="evidence" value="ECO:0007669"/>
    <property type="project" value="TreeGrafter"/>
</dbReference>
<gene>
    <name evidence="11" type="ordered locus">Oter_3245</name>
</gene>
<sequence length="290" mass="32537">MSVFNPTDEIVIRPNQSWLRIDWRGLLKYRDLVMLMVRRDFIARYKQTILGPAWFVINPVLTSLTFTLVFSRVLGVSTSGVPPVLFYLSGMLGWSYFSNLMHTTSSALLTNASLFGKVYFPRLIVPISMSISSCIAFAIQLCTLLAVVAFHSLTGRYDADWGRIGLALLILPTVVLHTAMLALGVGLSLASITVKYRDFQHLVTFLLQIWMYLTPVIFPFSRIQARFPDHAWLAALNPMSAIVENIRSLFFGLPGMPSSYMALSIGVAVTLFTFGVLMYQRTARTFIDTV</sequence>
<keyword evidence="8 9" id="KW-0472">Membrane</keyword>
<evidence type="ECO:0000256" key="1">
    <source>
        <dbReference type="ARBA" id="ARBA00004429"/>
    </source>
</evidence>
<reference evidence="11 12" key="1">
    <citation type="journal article" date="2011" name="J. Bacteriol.">
        <title>Genome sequence of the verrucomicrobium Opitutus terrae PB90-1, an abundant inhabitant of rice paddy soil ecosystems.</title>
        <authorList>
            <person name="van Passel M.W."/>
            <person name="Kant R."/>
            <person name="Palva A."/>
            <person name="Copeland A."/>
            <person name="Lucas S."/>
            <person name="Lapidus A."/>
            <person name="Glavina del Rio T."/>
            <person name="Pitluck S."/>
            <person name="Goltsman E."/>
            <person name="Clum A."/>
            <person name="Sun H."/>
            <person name="Schmutz J."/>
            <person name="Larimer F.W."/>
            <person name="Land M.L."/>
            <person name="Hauser L."/>
            <person name="Kyrpides N."/>
            <person name="Mikhailova N."/>
            <person name="Richardson P.P."/>
            <person name="Janssen P.H."/>
            <person name="de Vos W.M."/>
            <person name="Smidt H."/>
        </authorList>
    </citation>
    <scope>NUCLEOTIDE SEQUENCE [LARGE SCALE GENOMIC DNA]</scope>
    <source>
        <strain evidence="12">DSM 11246 / JCM 15787 / PB90-1</strain>
    </source>
</reference>
<evidence type="ECO:0000256" key="7">
    <source>
        <dbReference type="ARBA" id="ARBA00022989"/>
    </source>
</evidence>
<accession>B1ZT70</accession>
<keyword evidence="6 9" id="KW-0812">Transmembrane</keyword>
<evidence type="ECO:0000256" key="3">
    <source>
        <dbReference type="ARBA" id="ARBA00022448"/>
    </source>
</evidence>
<proteinExistence type="inferred from homology"/>
<keyword evidence="5" id="KW-0997">Cell inner membrane</keyword>
<dbReference type="RefSeq" id="WP_012376053.1">
    <property type="nucleotide sequence ID" value="NC_010571.1"/>
</dbReference>
<dbReference type="HOGENOM" id="CLU_060703_3_0_0"/>
<dbReference type="InterPro" id="IPR047817">
    <property type="entry name" value="ABC2_TM_bact-type"/>
</dbReference>
<dbReference type="GO" id="GO:0005886">
    <property type="term" value="C:plasma membrane"/>
    <property type="evidence" value="ECO:0007669"/>
    <property type="project" value="UniProtKB-SubCell"/>
</dbReference>
<evidence type="ECO:0000259" key="10">
    <source>
        <dbReference type="PROSITE" id="PS51012"/>
    </source>
</evidence>
<evidence type="ECO:0000256" key="4">
    <source>
        <dbReference type="ARBA" id="ARBA00022475"/>
    </source>
</evidence>
<evidence type="ECO:0000256" key="5">
    <source>
        <dbReference type="ARBA" id="ARBA00022519"/>
    </source>
</evidence>
<organism evidence="11 12">
    <name type="scientific">Opitutus terrae (strain DSM 11246 / JCM 15787 / PB90-1)</name>
    <dbReference type="NCBI Taxonomy" id="452637"/>
    <lineage>
        <taxon>Bacteria</taxon>
        <taxon>Pseudomonadati</taxon>
        <taxon>Verrucomicrobiota</taxon>
        <taxon>Opitutia</taxon>
        <taxon>Opitutales</taxon>
        <taxon>Opitutaceae</taxon>
        <taxon>Opitutus</taxon>
    </lineage>
</organism>
<protein>
    <recommendedName>
        <fullName evidence="9">Transport permease protein</fullName>
    </recommendedName>
</protein>
<dbReference type="KEGG" id="ote:Oter_3245"/>
<dbReference type="GO" id="GO:0140359">
    <property type="term" value="F:ABC-type transporter activity"/>
    <property type="evidence" value="ECO:0007669"/>
    <property type="project" value="InterPro"/>
</dbReference>
<feature type="transmembrane region" description="Helical" evidence="9">
    <location>
        <begin position="123"/>
        <end position="152"/>
    </location>
</feature>
<dbReference type="Pfam" id="PF01061">
    <property type="entry name" value="ABC2_membrane"/>
    <property type="match status" value="1"/>
</dbReference>
<evidence type="ECO:0000313" key="11">
    <source>
        <dbReference type="EMBL" id="ACB76524.1"/>
    </source>
</evidence>
<feature type="transmembrane region" description="Helical" evidence="9">
    <location>
        <begin position="84"/>
        <end position="102"/>
    </location>
</feature>
<comment type="similarity">
    <text evidence="2 9">Belongs to the ABC-2 integral membrane protein family.</text>
</comment>
<comment type="subcellular location">
    <subcellularLocation>
        <location evidence="1">Cell inner membrane</location>
        <topology evidence="1">Multi-pass membrane protein</topology>
    </subcellularLocation>
    <subcellularLocation>
        <location evidence="9">Cell membrane</location>
        <topology evidence="9">Multi-pass membrane protein</topology>
    </subcellularLocation>
</comment>
<feature type="transmembrane region" description="Helical" evidence="9">
    <location>
        <begin position="49"/>
        <end position="72"/>
    </location>
</feature>
<dbReference type="EMBL" id="CP001032">
    <property type="protein sequence ID" value="ACB76524.1"/>
    <property type="molecule type" value="Genomic_DNA"/>
</dbReference>
<dbReference type="Proteomes" id="UP000007013">
    <property type="component" value="Chromosome"/>
</dbReference>
<keyword evidence="4 9" id="KW-1003">Cell membrane</keyword>
<keyword evidence="7 9" id="KW-1133">Transmembrane helix</keyword>
<evidence type="ECO:0000256" key="6">
    <source>
        <dbReference type="ARBA" id="ARBA00022692"/>
    </source>
</evidence>
<dbReference type="PANTHER" id="PTHR30413">
    <property type="entry name" value="INNER MEMBRANE TRANSPORT PERMEASE"/>
    <property type="match status" value="1"/>
</dbReference>
<dbReference type="InterPro" id="IPR013525">
    <property type="entry name" value="ABC2_TM"/>
</dbReference>
<feature type="transmembrane region" description="Helical" evidence="9">
    <location>
        <begin position="164"/>
        <end position="190"/>
    </location>
</feature>
<evidence type="ECO:0000256" key="2">
    <source>
        <dbReference type="ARBA" id="ARBA00007783"/>
    </source>
</evidence>
<evidence type="ECO:0000313" key="12">
    <source>
        <dbReference type="Proteomes" id="UP000007013"/>
    </source>
</evidence>
<keyword evidence="12" id="KW-1185">Reference proteome</keyword>
<dbReference type="eggNOG" id="COG1682">
    <property type="taxonomic scope" value="Bacteria"/>
</dbReference>
<keyword evidence="3 9" id="KW-0813">Transport</keyword>
<name>B1ZT70_OPITP</name>
<dbReference type="OrthoDB" id="9786910at2"/>
<dbReference type="AlphaFoldDB" id="B1ZT70"/>
<feature type="domain" description="ABC transmembrane type-2" evidence="10">
    <location>
        <begin position="50"/>
        <end position="282"/>
    </location>
</feature>
<dbReference type="STRING" id="452637.Oter_3245"/>
<evidence type="ECO:0000256" key="8">
    <source>
        <dbReference type="ARBA" id="ARBA00023136"/>
    </source>
</evidence>